<sequence>MKDILKFLLGLDTEKINEIIKRASEGSRFYQHKQKHQQQLNEKLEIMKKEVASFTKEQIDKATKQMDQLVQELEAERDLSHTIVHVDMDMFYAAVEMLDDPSLRFVGLHHSYYHS</sequence>
<feature type="domain" description="UmuC" evidence="2">
    <location>
        <begin position="83"/>
        <end position="104"/>
    </location>
</feature>
<evidence type="ECO:0000313" key="4">
    <source>
        <dbReference type="Proteomes" id="UP000324222"/>
    </source>
</evidence>
<dbReference type="GO" id="GO:0005634">
    <property type="term" value="C:nucleus"/>
    <property type="evidence" value="ECO:0007669"/>
    <property type="project" value="TreeGrafter"/>
</dbReference>
<keyword evidence="1" id="KW-0175">Coiled coil</keyword>
<dbReference type="PROSITE" id="PS50173">
    <property type="entry name" value="UMUC"/>
    <property type="match status" value="1"/>
</dbReference>
<evidence type="ECO:0000256" key="1">
    <source>
        <dbReference type="SAM" id="Coils"/>
    </source>
</evidence>
<dbReference type="InterPro" id="IPR001126">
    <property type="entry name" value="UmuC"/>
</dbReference>
<proteinExistence type="predicted"/>
<dbReference type="OrthoDB" id="6350720at2759"/>
<feature type="coiled-coil region" evidence="1">
    <location>
        <begin position="30"/>
        <end position="79"/>
    </location>
</feature>
<evidence type="ECO:0000313" key="3">
    <source>
        <dbReference type="EMBL" id="MPC17737.1"/>
    </source>
</evidence>
<dbReference type="PANTHER" id="PTHR11076:SF33">
    <property type="entry name" value="DNA POLYMERASE KAPPA"/>
    <property type="match status" value="1"/>
</dbReference>
<dbReference type="AlphaFoldDB" id="A0A5B7D940"/>
<dbReference type="GO" id="GO:0006281">
    <property type="term" value="P:DNA repair"/>
    <property type="evidence" value="ECO:0007669"/>
    <property type="project" value="InterPro"/>
</dbReference>
<name>A0A5B7D940_PORTR</name>
<dbReference type="Gene3D" id="1.10.150.810">
    <property type="match status" value="1"/>
</dbReference>
<protein>
    <submittedName>
        <fullName evidence="3">DNA polymerase kappa</fullName>
    </submittedName>
</protein>
<organism evidence="3 4">
    <name type="scientific">Portunus trituberculatus</name>
    <name type="common">Swimming crab</name>
    <name type="synonym">Neptunus trituberculatus</name>
    <dbReference type="NCBI Taxonomy" id="210409"/>
    <lineage>
        <taxon>Eukaryota</taxon>
        <taxon>Metazoa</taxon>
        <taxon>Ecdysozoa</taxon>
        <taxon>Arthropoda</taxon>
        <taxon>Crustacea</taxon>
        <taxon>Multicrustacea</taxon>
        <taxon>Malacostraca</taxon>
        <taxon>Eumalacostraca</taxon>
        <taxon>Eucarida</taxon>
        <taxon>Decapoda</taxon>
        <taxon>Pleocyemata</taxon>
        <taxon>Brachyura</taxon>
        <taxon>Eubrachyura</taxon>
        <taxon>Portunoidea</taxon>
        <taxon>Portunidae</taxon>
        <taxon>Portuninae</taxon>
        <taxon>Portunus</taxon>
    </lineage>
</organism>
<dbReference type="EMBL" id="VSRR010000617">
    <property type="protein sequence ID" value="MPC17737.1"/>
    <property type="molecule type" value="Genomic_DNA"/>
</dbReference>
<evidence type="ECO:0000259" key="2">
    <source>
        <dbReference type="PROSITE" id="PS50173"/>
    </source>
</evidence>
<dbReference type="GO" id="GO:0042276">
    <property type="term" value="P:error-prone translesion synthesis"/>
    <property type="evidence" value="ECO:0007669"/>
    <property type="project" value="TreeGrafter"/>
</dbReference>
<dbReference type="FunFam" id="1.10.150.810:FF:000003">
    <property type="entry name" value="DNA polymerase kappa subunit"/>
    <property type="match status" value="1"/>
</dbReference>
<reference evidence="3 4" key="1">
    <citation type="submission" date="2019-05" db="EMBL/GenBank/DDBJ databases">
        <title>Another draft genome of Portunus trituberculatus and its Hox gene families provides insights of decapod evolution.</title>
        <authorList>
            <person name="Jeong J.-H."/>
            <person name="Song I."/>
            <person name="Kim S."/>
            <person name="Choi T."/>
            <person name="Kim D."/>
            <person name="Ryu S."/>
            <person name="Kim W."/>
        </authorList>
    </citation>
    <scope>NUCLEOTIDE SEQUENCE [LARGE SCALE GENOMIC DNA]</scope>
    <source>
        <tissue evidence="3">Muscle</tissue>
    </source>
</reference>
<dbReference type="PANTHER" id="PTHR11076">
    <property type="entry name" value="DNA REPAIR POLYMERASE UMUC / TRANSFERASE FAMILY MEMBER"/>
    <property type="match status" value="1"/>
</dbReference>
<dbReference type="SUPFAM" id="SSF56672">
    <property type="entry name" value="DNA/RNA polymerases"/>
    <property type="match status" value="1"/>
</dbReference>
<dbReference type="InterPro" id="IPR043502">
    <property type="entry name" value="DNA/RNA_pol_sf"/>
</dbReference>
<keyword evidence="4" id="KW-1185">Reference proteome</keyword>
<comment type="caution">
    <text evidence="3">The sequence shown here is derived from an EMBL/GenBank/DDBJ whole genome shotgun (WGS) entry which is preliminary data.</text>
</comment>
<gene>
    <name evidence="3" type="primary">POLK_1</name>
    <name evidence="3" type="ORF">E2C01_010601</name>
</gene>
<dbReference type="GO" id="GO:0003887">
    <property type="term" value="F:DNA-directed DNA polymerase activity"/>
    <property type="evidence" value="ECO:0007669"/>
    <property type="project" value="TreeGrafter"/>
</dbReference>
<dbReference type="Proteomes" id="UP000324222">
    <property type="component" value="Unassembled WGS sequence"/>
</dbReference>
<dbReference type="InterPro" id="IPR050116">
    <property type="entry name" value="DNA_polymerase-Y"/>
</dbReference>
<accession>A0A5B7D940</accession>